<protein>
    <submittedName>
        <fullName evidence="2">16217_t:CDS:1</fullName>
    </submittedName>
</protein>
<reference evidence="2" key="1">
    <citation type="submission" date="2022-08" db="EMBL/GenBank/DDBJ databases">
        <authorList>
            <person name="Kallberg Y."/>
            <person name="Tangrot J."/>
            <person name="Rosling A."/>
        </authorList>
    </citation>
    <scope>NUCLEOTIDE SEQUENCE</scope>
    <source>
        <strain evidence="2">Wild A</strain>
    </source>
</reference>
<proteinExistence type="predicted"/>
<dbReference type="Proteomes" id="UP001153678">
    <property type="component" value="Unassembled WGS sequence"/>
</dbReference>
<keyword evidence="3" id="KW-1185">Reference proteome</keyword>
<evidence type="ECO:0000256" key="1">
    <source>
        <dbReference type="SAM" id="MobiDB-lite"/>
    </source>
</evidence>
<feature type="region of interest" description="Disordered" evidence="1">
    <location>
        <begin position="42"/>
        <end position="76"/>
    </location>
</feature>
<evidence type="ECO:0000313" key="3">
    <source>
        <dbReference type="Proteomes" id="UP001153678"/>
    </source>
</evidence>
<feature type="compositionally biased region" description="Polar residues" evidence="1">
    <location>
        <begin position="64"/>
        <end position="76"/>
    </location>
</feature>
<sequence>TSGTIPGGFDASGIIQGIDDGGYEFEKVFPSLMIRELWEEKEESAKKMNSSEEDLEQKRKEITKTNQELSTTRNELSDLQNKFSNLRLEKDEKVKRLSSLEESLKKEREDVEKKKQGLINSEEKIKQLQNQLDDFRKENLKMKNEKKLHQLAEELQEMLGQGLKDNIQTKLEVKKKEQEQLKFAVERELGNQIYLLDNLLEKQENFDLAVFEDVSQRSKTFVRAQDKLQEAKDKLVAKLSPEEIEEFCQIQTEISKLEIQEKQ</sequence>
<feature type="compositionally biased region" description="Basic and acidic residues" evidence="1">
    <location>
        <begin position="43"/>
        <end position="63"/>
    </location>
</feature>
<evidence type="ECO:0000313" key="2">
    <source>
        <dbReference type="EMBL" id="CAI2196499.1"/>
    </source>
</evidence>
<dbReference type="OrthoDB" id="10655412at2759"/>
<accession>A0A9W4T8L9</accession>
<dbReference type="AlphaFoldDB" id="A0A9W4T8L9"/>
<gene>
    <name evidence="2" type="ORF">FWILDA_LOCUS17611</name>
</gene>
<feature type="non-terminal residue" evidence="2">
    <location>
        <position position="263"/>
    </location>
</feature>
<name>A0A9W4T8L9_9GLOM</name>
<dbReference type="EMBL" id="CAMKVN010014342">
    <property type="protein sequence ID" value="CAI2196499.1"/>
    <property type="molecule type" value="Genomic_DNA"/>
</dbReference>
<comment type="caution">
    <text evidence="2">The sequence shown here is derived from an EMBL/GenBank/DDBJ whole genome shotgun (WGS) entry which is preliminary data.</text>
</comment>
<organism evidence="2 3">
    <name type="scientific">Funneliformis geosporum</name>
    <dbReference type="NCBI Taxonomy" id="1117311"/>
    <lineage>
        <taxon>Eukaryota</taxon>
        <taxon>Fungi</taxon>
        <taxon>Fungi incertae sedis</taxon>
        <taxon>Mucoromycota</taxon>
        <taxon>Glomeromycotina</taxon>
        <taxon>Glomeromycetes</taxon>
        <taxon>Glomerales</taxon>
        <taxon>Glomeraceae</taxon>
        <taxon>Funneliformis</taxon>
    </lineage>
</organism>